<evidence type="ECO:0000313" key="2">
    <source>
        <dbReference type="EMBL" id="AYV24158.1"/>
    </source>
</evidence>
<evidence type="ECO:0000259" key="1">
    <source>
        <dbReference type="PROSITE" id="PS51186"/>
    </source>
</evidence>
<proteinExistence type="predicted"/>
<sequence>MYKTLGSIVTDIKYILDDNVDDTINQQLIALLSRCFTKPSDERFKVQRYYNEMPQHRWYIKSPSEDAIIAHLAVHEKTVRIGSQQALIGGVAEVCVHPDYRGHGYVKLLLKQAHNWMAQQGYVYSVLFGRDEVYSSSGYERVTNLYLVGEEIPPRATSVSAMVTPLTDKKWPHFKVELKGLAF</sequence>
<keyword evidence="2" id="KW-0808">Transferase</keyword>
<dbReference type="PROSITE" id="PS51186">
    <property type="entry name" value="GNAT"/>
    <property type="match status" value="1"/>
</dbReference>
<dbReference type="Proteomes" id="UP000279760">
    <property type="component" value="Chromosome 2"/>
</dbReference>
<protein>
    <submittedName>
        <fullName evidence="2">GNAT family N-acetyltransferase</fullName>
    </submittedName>
</protein>
<evidence type="ECO:0000313" key="3">
    <source>
        <dbReference type="Proteomes" id="UP000279760"/>
    </source>
</evidence>
<dbReference type="CDD" id="cd04301">
    <property type="entry name" value="NAT_SF"/>
    <property type="match status" value="1"/>
</dbReference>
<reference evidence="2 3" key="1">
    <citation type="submission" date="2018-11" db="EMBL/GenBank/DDBJ databases">
        <title>Complete Genome Sequence of Vbrio mediterranei 117-T6: a Potential Pathogen Bacteria Isolated from the Conchocelis of Pyropia.</title>
        <authorList>
            <person name="Liu Q."/>
        </authorList>
    </citation>
    <scope>NUCLEOTIDE SEQUENCE [LARGE SCALE GENOMIC DNA]</scope>
    <source>
        <strain evidence="2 3">117-T6</strain>
    </source>
</reference>
<dbReference type="SUPFAM" id="SSF55729">
    <property type="entry name" value="Acyl-CoA N-acyltransferases (Nat)"/>
    <property type="match status" value="1"/>
</dbReference>
<name>A0A3G4VJJ1_9VIBR</name>
<accession>A0A3G4VJJ1</accession>
<dbReference type="AlphaFoldDB" id="A0A3G4VJJ1"/>
<organism evidence="2 3">
    <name type="scientific">Vibrio mediterranei</name>
    <dbReference type="NCBI Taxonomy" id="689"/>
    <lineage>
        <taxon>Bacteria</taxon>
        <taxon>Pseudomonadati</taxon>
        <taxon>Pseudomonadota</taxon>
        <taxon>Gammaproteobacteria</taxon>
        <taxon>Vibrionales</taxon>
        <taxon>Vibrionaceae</taxon>
        <taxon>Vibrio</taxon>
    </lineage>
</organism>
<dbReference type="InterPro" id="IPR000182">
    <property type="entry name" value="GNAT_dom"/>
</dbReference>
<dbReference type="GO" id="GO:0016747">
    <property type="term" value="F:acyltransferase activity, transferring groups other than amino-acyl groups"/>
    <property type="evidence" value="ECO:0007669"/>
    <property type="project" value="InterPro"/>
</dbReference>
<dbReference type="EMBL" id="CP033578">
    <property type="protein sequence ID" value="AYV24158.1"/>
    <property type="molecule type" value="Genomic_DNA"/>
</dbReference>
<gene>
    <name evidence="2" type="ORF">ECB94_23110</name>
</gene>
<feature type="domain" description="N-acetyltransferase" evidence="1">
    <location>
        <begin position="15"/>
        <end position="164"/>
    </location>
</feature>
<dbReference type="InterPro" id="IPR016181">
    <property type="entry name" value="Acyl_CoA_acyltransferase"/>
</dbReference>
<dbReference type="Pfam" id="PF13527">
    <property type="entry name" value="Acetyltransf_9"/>
    <property type="match status" value="1"/>
</dbReference>
<dbReference type="Gene3D" id="3.40.630.30">
    <property type="match status" value="1"/>
</dbReference>